<feature type="compositionally biased region" description="Basic residues" evidence="1">
    <location>
        <begin position="32"/>
        <end position="47"/>
    </location>
</feature>
<dbReference type="Gene3D" id="1.20.1610.10">
    <property type="entry name" value="alpha-1,2-mannosidases domains"/>
    <property type="match status" value="1"/>
</dbReference>
<dbReference type="Gene3D" id="2.80.10.50">
    <property type="match status" value="1"/>
</dbReference>
<keyword evidence="5" id="KW-1185">Reference proteome</keyword>
<dbReference type="PROSITE" id="PS50231">
    <property type="entry name" value="RICIN_B_LECTIN"/>
    <property type="match status" value="1"/>
</dbReference>
<feature type="region of interest" description="Disordered" evidence="1">
    <location>
        <begin position="258"/>
        <end position="288"/>
    </location>
</feature>
<dbReference type="Gene3D" id="1.20.1050.60">
    <property type="entry name" value="alpha-1,2-mannosidase"/>
    <property type="match status" value="1"/>
</dbReference>
<gene>
    <name evidence="4" type="ORF">FHR34_003697</name>
</gene>
<dbReference type="Gene3D" id="3.30.2080.10">
    <property type="entry name" value="GH92 mannosidase domain"/>
    <property type="match status" value="1"/>
</dbReference>
<dbReference type="SUPFAM" id="SSF50370">
    <property type="entry name" value="Ricin B-like lectins"/>
    <property type="match status" value="1"/>
</dbReference>
<dbReference type="EMBL" id="JACHJV010000001">
    <property type="protein sequence ID" value="MBB4924704.1"/>
    <property type="molecule type" value="Genomic_DNA"/>
</dbReference>
<keyword evidence="2" id="KW-0732">Signal</keyword>
<dbReference type="NCBIfam" id="TIGR01180">
    <property type="entry name" value="aman2_put"/>
    <property type="match status" value="1"/>
</dbReference>
<dbReference type="SUPFAM" id="SSF48208">
    <property type="entry name" value="Six-hairpin glycosidases"/>
    <property type="match status" value="1"/>
</dbReference>
<evidence type="ECO:0000259" key="3">
    <source>
        <dbReference type="SMART" id="SM00458"/>
    </source>
</evidence>
<dbReference type="Pfam" id="PF00652">
    <property type="entry name" value="Ricin_B_lectin"/>
    <property type="match status" value="1"/>
</dbReference>
<dbReference type="InterPro" id="IPR035992">
    <property type="entry name" value="Ricin_B-like_lectins"/>
</dbReference>
<dbReference type="PANTHER" id="PTHR12143">
    <property type="entry name" value="PEPTIDE N-GLYCANASE PNGASE -RELATED"/>
    <property type="match status" value="1"/>
</dbReference>
<feature type="chain" id="PRO_5039168974" evidence="2">
    <location>
        <begin position="26"/>
        <end position="933"/>
    </location>
</feature>
<proteinExistence type="predicted"/>
<dbReference type="GO" id="GO:0006516">
    <property type="term" value="P:glycoprotein catabolic process"/>
    <property type="evidence" value="ECO:0007669"/>
    <property type="project" value="TreeGrafter"/>
</dbReference>
<dbReference type="InterPro" id="IPR005887">
    <property type="entry name" value="GH92_a_mannosidase_put"/>
</dbReference>
<reference evidence="4 5" key="1">
    <citation type="submission" date="2020-08" db="EMBL/GenBank/DDBJ databases">
        <title>Sequencing the genomes of 1000 actinobacteria strains.</title>
        <authorList>
            <person name="Klenk H.-P."/>
        </authorList>
    </citation>
    <scope>NUCLEOTIDE SEQUENCE [LARGE SCALE GENOMIC DNA]</scope>
    <source>
        <strain evidence="4 5">DSM 41654</strain>
    </source>
</reference>
<dbReference type="SMART" id="SM00458">
    <property type="entry name" value="RICIN"/>
    <property type="match status" value="1"/>
</dbReference>
<dbReference type="Gene3D" id="2.70.98.10">
    <property type="match status" value="1"/>
</dbReference>
<dbReference type="Pfam" id="PF07971">
    <property type="entry name" value="Glyco_hydro_92"/>
    <property type="match status" value="1"/>
</dbReference>
<feature type="domain" description="Ricin B lectin" evidence="3">
    <location>
        <begin position="808"/>
        <end position="932"/>
    </location>
</feature>
<dbReference type="InterPro" id="IPR041371">
    <property type="entry name" value="GH92_N"/>
</dbReference>
<dbReference type="AlphaFoldDB" id="A0A7W7VWI3"/>
<dbReference type="PANTHER" id="PTHR12143:SF39">
    <property type="entry name" value="SECRETED PROTEIN"/>
    <property type="match status" value="1"/>
</dbReference>
<dbReference type="GO" id="GO:0030246">
    <property type="term" value="F:carbohydrate binding"/>
    <property type="evidence" value="ECO:0007669"/>
    <property type="project" value="InterPro"/>
</dbReference>
<dbReference type="InterPro" id="IPR000772">
    <property type="entry name" value="Ricin_B_lectin"/>
</dbReference>
<organism evidence="4 5">
    <name type="scientific">Kitasatospora kifunensis</name>
    <name type="common">Streptomyces kifunensis</name>
    <dbReference type="NCBI Taxonomy" id="58351"/>
    <lineage>
        <taxon>Bacteria</taxon>
        <taxon>Bacillati</taxon>
        <taxon>Actinomycetota</taxon>
        <taxon>Actinomycetes</taxon>
        <taxon>Kitasatosporales</taxon>
        <taxon>Streptomycetaceae</taxon>
        <taxon>Kitasatospora</taxon>
    </lineage>
</organism>
<comment type="caution">
    <text evidence="4">The sequence shown here is derived from an EMBL/GenBank/DDBJ whole genome shotgun (WGS) entry which is preliminary data.</text>
</comment>
<dbReference type="NCBIfam" id="NF035929">
    <property type="entry name" value="lectin_1"/>
    <property type="match status" value="1"/>
</dbReference>
<protein>
    <submittedName>
        <fullName evidence="4">Putative alpha-1,2-mannosidase</fullName>
    </submittedName>
</protein>
<dbReference type="InterPro" id="IPR012939">
    <property type="entry name" value="Glyco_hydro_92"/>
</dbReference>
<dbReference type="InterPro" id="IPR014718">
    <property type="entry name" value="GH-type_carb-bd"/>
</dbReference>
<dbReference type="InterPro" id="IPR050883">
    <property type="entry name" value="PNGase"/>
</dbReference>
<dbReference type="InterPro" id="IPR008928">
    <property type="entry name" value="6-hairpin_glycosidase_sf"/>
</dbReference>
<accession>A0A7W7VWI3</accession>
<name>A0A7W7VWI3_KITKI</name>
<dbReference type="GO" id="GO:0005975">
    <property type="term" value="P:carbohydrate metabolic process"/>
    <property type="evidence" value="ECO:0007669"/>
    <property type="project" value="InterPro"/>
</dbReference>
<dbReference type="Pfam" id="PF17678">
    <property type="entry name" value="Glyco_hydro_92N"/>
    <property type="match status" value="1"/>
</dbReference>
<dbReference type="CDD" id="cd23451">
    <property type="entry name" value="beta-trefoil_Ricin_laminarinase"/>
    <property type="match status" value="1"/>
</dbReference>
<sequence length="933" mass="98605">MTVRQMITVVLAAVLAGASGTPAVAAASTPTVKHRPTAKQRPAPKHRTQVDDPAQYVNPFVGTEQGAVDYGNGGGAGNTFPGASAPMGMVQWSPDTVTYQHGGYLYSDQRIRGFSLTHISGAGCGDYGNIPFLPILGDTPVGHETFSHDHESAAPGSYAVTFDNGLRTELATTQRSGIARFSYPAGQTASLTVDAGRAFNKASGSVTIGTDSISGYTDGGGFCGSNNRYRIYFTAVFDHPFIRSGIVRGGRLDTTRRTASGESAGIAPQPPRTAAAQAKAAGHRGPGQVLHPDAPDTGSGAQALVSFDTRDSRTVTARVGISFTSAEGARANLDAEQSGRPDLDQVKDATRGRWNELLGRIAVAGGTGKQTRTFYTALYHSFLHPSVLSDVDGHYPGFDGKVHRTDSGKVQYADFSGWDVYRSEMQLVALLAPKEASDIAQSLLNQGTQAGYFDRWTVANGGTGVMVGDPVPMIAATIHAFGATDFDAAGLLRQALAGRQDDRERPGHAVYDSQGYLSVGTAGEWGTVSSTLEYTSADFALAQLAGSLGDTADHDALLRRSAGWRNLFNINSDYLQPRDADHGWPDFKPTQQDEYVEGDAAQYTWMVPFNHRGLFDAMGGNQAVVPRLDSFLEQLNAGPGAPHAYLGNEPSLNTPWTYDYAGRPDRTADVVRRVVTTLFGDTPDGEVGNDDLGEMSSWAVWGSIGLYPQVPGRAELVLASPLFPQITITRGTGASIDISAPGASAEVRYVHGLRVNGAASTRPWVGPALITDGGTMEYELAATPDPSWGTDPGDAPPSFDVGPAQPVTGVLTGLVGKCLDVDGGKADDGTAIQLWGCNGGNGQRWTLASDGTVRALGRCLDAKDSGTADGTAIQLWDCNGTGAQQWWARPDGSLYSPPAGRCLDVPHSRTDDGTRLQLWDCNGTAAQHWTMSH</sequence>
<dbReference type="Proteomes" id="UP000540506">
    <property type="component" value="Unassembled WGS sequence"/>
</dbReference>
<evidence type="ECO:0000256" key="1">
    <source>
        <dbReference type="SAM" id="MobiDB-lite"/>
    </source>
</evidence>
<evidence type="ECO:0000313" key="4">
    <source>
        <dbReference type="EMBL" id="MBB4924704.1"/>
    </source>
</evidence>
<feature type="signal peptide" evidence="2">
    <location>
        <begin position="1"/>
        <end position="25"/>
    </location>
</feature>
<feature type="region of interest" description="Disordered" evidence="1">
    <location>
        <begin position="24"/>
        <end position="52"/>
    </location>
</feature>
<dbReference type="RefSeq" id="WP_184936615.1">
    <property type="nucleotide sequence ID" value="NZ_JACHJV010000001.1"/>
</dbReference>
<dbReference type="GO" id="GO:0005829">
    <property type="term" value="C:cytosol"/>
    <property type="evidence" value="ECO:0007669"/>
    <property type="project" value="TreeGrafter"/>
</dbReference>
<dbReference type="GO" id="GO:0000224">
    <property type="term" value="F:peptide-N4-(N-acetyl-beta-glucosaminyl)asparagine amidase activity"/>
    <property type="evidence" value="ECO:0007669"/>
    <property type="project" value="TreeGrafter"/>
</dbReference>
<evidence type="ECO:0000256" key="2">
    <source>
        <dbReference type="SAM" id="SignalP"/>
    </source>
</evidence>
<evidence type="ECO:0000313" key="5">
    <source>
        <dbReference type="Proteomes" id="UP000540506"/>
    </source>
</evidence>